<gene>
    <name evidence="1" type="ORF">G7B40_031050</name>
</gene>
<dbReference type="Proteomes" id="UP000667802">
    <property type="component" value="Unassembled WGS sequence"/>
</dbReference>
<reference evidence="2" key="1">
    <citation type="journal article" date="2021" name="Science">
        <title>Hunting the eagle killer: A cyanobacterial neurotoxin causes vacuolar myelinopathy.</title>
        <authorList>
            <person name="Breinlinger S."/>
            <person name="Phillips T.J."/>
            <person name="Haram B.N."/>
            <person name="Mares J."/>
            <person name="Martinez Yerena J.A."/>
            <person name="Hrouzek P."/>
            <person name="Sobotka R."/>
            <person name="Henderson W.M."/>
            <person name="Schmieder P."/>
            <person name="Williams S.M."/>
            <person name="Lauderdale J.D."/>
            <person name="Wilde H.D."/>
            <person name="Gerrin W."/>
            <person name="Kust A."/>
            <person name="Washington J.W."/>
            <person name="Wagner C."/>
            <person name="Geier B."/>
            <person name="Liebeke M."/>
            <person name="Enke H."/>
            <person name="Niedermeyer T.H.J."/>
            <person name="Wilde S.B."/>
        </authorList>
    </citation>
    <scope>NUCLEOTIDE SEQUENCE [LARGE SCALE GENOMIC DNA]</scope>
    <source>
        <strain evidence="2">Thurmond2011</strain>
    </source>
</reference>
<comment type="caution">
    <text evidence="1">The sequence shown here is derived from an EMBL/GenBank/DDBJ whole genome shotgun (WGS) entry which is preliminary data.</text>
</comment>
<organism evidence="1 2">
    <name type="scientific">Aetokthonos hydrillicola Thurmond2011</name>
    <dbReference type="NCBI Taxonomy" id="2712845"/>
    <lineage>
        <taxon>Bacteria</taxon>
        <taxon>Bacillati</taxon>
        <taxon>Cyanobacteriota</taxon>
        <taxon>Cyanophyceae</taxon>
        <taxon>Nostocales</taxon>
        <taxon>Hapalosiphonaceae</taxon>
        <taxon>Aetokthonos</taxon>
    </lineage>
</organism>
<evidence type="ECO:0000313" key="1">
    <source>
        <dbReference type="EMBL" id="MDR9898963.1"/>
    </source>
</evidence>
<proteinExistence type="predicted"/>
<dbReference type="EMBL" id="JAALHA020000021">
    <property type="protein sequence ID" value="MDR9898963.1"/>
    <property type="molecule type" value="Genomic_DNA"/>
</dbReference>
<sequence length="92" mass="10712">MNYCPFSETQLNFLIEVNNKEDWRAECFSKVLRQHRDDTATKLSSKDFEDLIHKINNCPPEITHDLQIALSILSAFPGRIYFAGNTQLPIIW</sequence>
<protein>
    <submittedName>
        <fullName evidence="1">Uncharacterized protein</fullName>
    </submittedName>
</protein>
<accession>A0AAP5IFY5</accession>
<dbReference type="AlphaFoldDB" id="A0AAP5IFY5"/>
<name>A0AAP5IFY5_9CYAN</name>
<dbReference type="RefSeq" id="WP_208346372.1">
    <property type="nucleotide sequence ID" value="NZ_CAWQFN010000144.1"/>
</dbReference>
<keyword evidence="2" id="KW-1185">Reference proteome</keyword>
<evidence type="ECO:0000313" key="2">
    <source>
        <dbReference type="Proteomes" id="UP000667802"/>
    </source>
</evidence>